<accession>A0A834I9R7</accession>
<gene>
    <name evidence="15" type="ORF">GWI33_017159</name>
</gene>
<feature type="domain" description="C2H2-type" evidence="13">
    <location>
        <begin position="262"/>
        <end position="289"/>
    </location>
</feature>
<evidence type="ECO:0000256" key="12">
    <source>
        <dbReference type="PROSITE-ProRule" id="PRU01263"/>
    </source>
</evidence>
<feature type="domain" description="C2H2-type" evidence="13">
    <location>
        <begin position="155"/>
        <end position="183"/>
    </location>
</feature>
<feature type="binding site" evidence="12">
    <location>
        <position position="14"/>
    </location>
    <ligand>
        <name>Zn(2+)</name>
        <dbReference type="ChEBI" id="CHEBI:29105"/>
    </ligand>
</feature>
<dbReference type="GO" id="GO:0003700">
    <property type="term" value="F:DNA-binding transcription factor activity"/>
    <property type="evidence" value="ECO:0007669"/>
    <property type="project" value="TreeGrafter"/>
</dbReference>
<evidence type="ECO:0000256" key="9">
    <source>
        <dbReference type="ARBA" id="ARBA00023163"/>
    </source>
</evidence>
<dbReference type="Pfam" id="PF07776">
    <property type="entry name" value="zf-AD"/>
    <property type="match status" value="1"/>
</dbReference>
<evidence type="ECO:0000256" key="5">
    <source>
        <dbReference type="ARBA" id="ARBA00022771"/>
    </source>
</evidence>
<keyword evidence="10" id="KW-0539">Nucleus</keyword>
<evidence type="ECO:0000256" key="11">
    <source>
        <dbReference type="PROSITE-ProRule" id="PRU00042"/>
    </source>
</evidence>
<organism evidence="15 16">
    <name type="scientific">Rhynchophorus ferrugineus</name>
    <name type="common">Red palm weevil</name>
    <name type="synonym">Curculio ferrugineus</name>
    <dbReference type="NCBI Taxonomy" id="354439"/>
    <lineage>
        <taxon>Eukaryota</taxon>
        <taxon>Metazoa</taxon>
        <taxon>Ecdysozoa</taxon>
        <taxon>Arthropoda</taxon>
        <taxon>Hexapoda</taxon>
        <taxon>Insecta</taxon>
        <taxon>Pterygota</taxon>
        <taxon>Neoptera</taxon>
        <taxon>Endopterygota</taxon>
        <taxon>Coleoptera</taxon>
        <taxon>Polyphaga</taxon>
        <taxon>Cucujiformia</taxon>
        <taxon>Curculionidae</taxon>
        <taxon>Dryophthorinae</taxon>
        <taxon>Rhynchophorus</taxon>
    </lineage>
</organism>
<dbReference type="OrthoDB" id="6077919at2759"/>
<comment type="subcellular location">
    <subcellularLocation>
        <location evidence="1">Nucleus</location>
    </subcellularLocation>
</comment>
<dbReference type="InterPro" id="IPR013087">
    <property type="entry name" value="Znf_C2H2_type"/>
</dbReference>
<evidence type="ECO:0000259" key="14">
    <source>
        <dbReference type="PROSITE" id="PS51915"/>
    </source>
</evidence>
<dbReference type="FunFam" id="3.30.160.60:FF:001480">
    <property type="entry name" value="Si:cabz01071911.3"/>
    <property type="match status" value="1"/>
</dbReference>
<evidence type="ECO:0000256" key="6">
    <source>
        <dbReference type="ARBA" id="ARBA00022833"/>
    </source>
</evidence>
<keyword evidence="9" id="KW-0804">Transcription</keyword>
<dbReference type="PANTHER" id="PTHR24390:SF159">
    <property type="entry name" value="GROWTH FACTOR INDEPENDENT 1 TRANSCRIPTIONAL REPRESSOR"/>
    <property type="match status" value="1"/>
</dbReference>
<keyword evidence="3 12" id="KW-0479">Metal-binding</keyword>
<comment type="similarity">
    <text evidence="2">Belongs to the krueppel C2H2-type zinc-finger protein family.</text>
</comment>
<evidence type="ECO:0000256" key="7">
    <source>
        <dbReference type="ARBA" id="ARBA00023015"/>
    </source>
</evidence>
<reference evidence="15" key="1">
    <citation type="submission" date="2020-08" db="EMBL/GenBank/DDBJ databases">
        <title>Genome sequencing and assembly of the red palm weevil Rhynchophorus ferrugineus.</title>
        <authorList>
            <person name="Dias G.B."/>
            <person name="Bergman C.M."/>
            <person name="Manee M."/>
        </authorList>
    </citation>
    <scope>NUCLEOTIDE SEQUENCE</scope>
    <source>
        <strain evidence="15">AA-2017</strain>
        <tissue evidence="15">Whole larva</tissue>
    </source>
</reference>
<dbReference type="InterPro" id="IPR036236">
    <property type="entry name" value="Znf_C2H2_sf"/>
</dbReference>
<feature type="domain" description="C2H2-type" evidence="13">
    <location>
        <begin position="290"/>
        <end position="317"/>
    </location>
</feature>
<dbReference type="FunFam" id="3.30.160.60:FF:000624">
    <property type="entry name" value="zinc finger protein 697"/>
    <property type="match status" value="1"/>
</dbReference>
<comment type="caution">
    <text evidence="15">The sequence shown here is derived from an EMBL/GenBank/DDBJ whole genome shotgun (WGS) entry which is preliminary data.</text>
</comment>
<keyword evidence="6 12" id="KW-0862">Zinc</keyword>
<dbReference type="AlphaFoldDB" id="A0A834I9R7"/>
<evidence type="ECO:0000256" key="3">
    <source>
        <dbReference type="ARBA" id="ARBA00022723"/>
    </source>
</evidence>
<dbReference type="PANTHER" id="PTHR24390">
    <property type="entry name" value="ZINC FINGER PROTEIN"/>
    <property type="match status" value="1"/>
</dbReference>
<dbReference type="FunFam" id="3.30.160.60:FF:000512">
    <property type="entry name" value="zinc finger protein 197 isoform X1"/>
    <property type="match status" value="1"/>
</dbReference>
<keyword evidence="8" id="KW-0238">DNA-binding</keyword>
<dbReference type="SMART" id="SM00355">
    <property type="entry name" value="ZnF_C2H2"/>
    <property type="match status" value="8"/>
</dbReference>
<feature type="domain" description="C2H2-type" evidence="13">
    <location>
        <begin position="346"/>
        <end position="368"/>
    </location>
</feature>
<feature type="binding site" evidence="12">
    <location>
        <position position="59"/>
    </location>
    <ligand>
        <name>Zn(2+)</name>
        <dbReference type="ChEBI" id="CHEBI:29105"/>
    </ligand>
</feature>
<dbReference type="PROSITE" id="PS00028">
    <property type="entry name" value="ZINC_FINGER_C2H2_1"/>
    <property type="match status" value="7"/>
</dbReference>
<keyword evidence="5 11" id="KW-0863">Zinc-finger</keyword>
<dbReference type="GO" id="GO:0006357">
    <property type="term" value="P:regulation of transcription by RNA polymerase II"/>
    <property type="evidence" value="ECO:0007669"/>
    <property type="project" value="TreeGrafter"/>
</dbReference>
<dbReference type="GO" id="GO:0008270">
    <property type="term" value="F:zinc ion binding"/>
    <property type="evidence" value="ECO:0007669"/>
    <property type="project" value="UniProtKB-UniRule"/>
</dbReference>
<dbReference type="GO" id="GO:0005634">
    <property type="term" value="C:nucleus"/>
    <property type="evidence" value="ECO:0007669"/>
    <property type="project" value="UniProtKB-SubCell"/>
</dbReference>
<evidence type="ECO:0000256" key="2">
    <source>
        <dbReference type="ARBA" id="ARBA00006991"/>
    </source>
</evidence>
<evidence type="ECO:0000313" key="15">
    <source>
        <dbReference type="EMBL" id="KAF7269817.1"/>
    </source>
</evidence>
<feature type="binding site" evidence="12">
    <location>
        <position position="56"/>
    </location>
    <ligand>
        <name>Zn(2+)</name>
        <dbReference type="ChEBI" id="CHEBI:29105"/>
    </ligand>
</feature>
<dbReference type="InterPro" id="IPR012934">
    <property type="entry name" value="Znf_AD"/>
</dbReference>
<evidence type="ECO:0000256" key="1">
    <source>
        <dbReference type="ARBA" id="ARBA00004123"/>
    </source>
</evidence>
<sequence>MEGNNIVLNVHEVCFTCLSNNNLICVPGNHEEYNEFVKMFYMFTSIEIKENVIVICEACVTRLNESNQFREMCIESYKVVHSLYEENNVKKSAHSPESNYDDKNELNSDLVILSEQNYNLEGSCRDISADSVVDLPGDVTTNNEQEDTLSTSKPIVCETCPETFSDILQLQLHITTSHSEQADKPETVVNEEQNNFTCSKCGKAFMQLILLKQHVKNHLNLKSNQEKQLKSNIFICSVCGKECTTKFLLNRHMICHSGKKPFECSLCPSTFYTTCDLNIHMRVHTGAKPYTCPICDKPFRRSSHLTVHMRTHTGEKPYQCNTCCKSFAQSGDLTAHQRIHTGEKPFVCQFCQKGFVQGSALKTHLKRHFKVYCSTCKNLFISYAALKEHQKTCQISECTENLNKV</sequence>
<dbReference type="GO" id="GO:0000978">
    <property type="term" value="F:RNA polymerase II cis-regulatory region sequence-specific DNA binding"/>
    <property type="evidence" value="ECO:0007669"/>
    <property type="project" value="TreeGrafter"/>
</dbReference>
<dbReference type="SMART" id="SM00868">
    <property type="entry name" value="zf-AD"/>
    <property type="match status" value="1"/>
</dbReference>
<name>A0A834I9R7_RHYFE</name>
<evidence type="ECO:0000256" key="8">
    <source>
        <dbReference type="ARBA" id="ARBA00023125"/>
    </source>
</evidence>
<keyword evidence="4" id="KW-0677">Repeat</keyword>
<evidence type="ECO:0000256" key="4">
    <source>
        <dbReference type="ARBA" id="ARBA00022737"/>
    </source>
</evidence>
<keyword evidence="7" id="KW-0805">Transcription regulation</keyword>
<dbReference type="PROSITE" id="PS51915">
    <property type="entry name" value="ZAD"/>
    <property type="match status" value="1"/>
</dbReference>
<dbReference type="EMBL" id="JAACXV010014179">
    <property type="protein sequence ID" value="KAF7269817.1"/>
    <property type="molecule type" value="Genomic_DNA"/>
</dbReference>
<protein>
    <submittedName>
        <fullName evidence="15">Uncharacterized protein</fullName>
    </submittedName>
</protein>
<dbReference type="Proteomes" id="UP000625711">
    <property type="component" value="Unassembled WGS sequence"/>
</dbReference>
<feature type="binding site" evidence="12">
    <location>
        <position position="17"/>
    </location>
    <ligand>
        <name>Zn(2+)</name>
        <dbReference type="ChEBI" id="CHEBI:29105"/>
    </ligand>
</feature>
<keyword evidence="16" id="KW-1185">Reference proteome</keyword>
<feature type="domain" description="C2H2-type" evidence="13">
    <location>
        <begin position="234"/>
        <end position="261"/>
    </location>
</feature>
<dbReference type="PROSITE" id="PS50157">
    <property type="entry name" value="ZINC_FINGER_C2H2_2"/>
    <property type="match status" value="7"/>
</dbReference>
<dbReference type="Gene3D" id="3.30.160.60">
    <property type="entry name" value="Classic Zinc Finger"/>
    <property type="match status" value="6"/>
</dbReference>
<dbReference type="SUPFAM" id="SSF57667">
    <property type="entry name" value="beta-beta-alpha zinc fingers"/>
    <property type="match status" value="4"/>
</dbReference>
<dbReference type="FunFam" id="3.30.160.60:FF:001498">
    <property type="entry name" value="Zinc finger protein 404"/>
    <property type="match status" value="1"/>
</dbReference>
<feature type="domain" description="ZAD" evidence="14">
    <location>
        <begin position="12"/>
        <end position="83"/>
    </location>
</feature>
<dbReference type="Pfam" id="PF13912">
    <property type="entry name" value="zf-C2H2_6"/>
    <property type="match status" value="1"/>
</dbReference>
<evidence type="ECO:0000259" key="13">
    <source>
        <dbReference type="PROSITE" id="PS50157"/>
    </source>
</evidence>
<proteinExistence type="inferred from homology"/>
<dbReference type="Pfam" id="PF00096">
    <property type="entry name" value="zf-C2H2"/>
    <property type="match status" value="5"/>
</dbReference>
<feature type="domain" description="C2H2-type" evidence="13">
    <location>
        <begin position="318"/>
        <end position="345"/>
    </location>
</feature>
<evidence type="ECO:0000256" key="10">
    <source>
        <dbReference type="ARBA" id="ARBA00023242"/>
    </source>
</evidence>
<feature type="domain" description="C2H2-type" evidence="13">
    <location>
        <begin position="196"/>
        <end position="223"/>
    </location>
</feature>
<evidence type="ECO:0000313" key="16">
    <source>
        <dbReference type="Proteomes" id="UP000625711"/>
    </source>
</evidence>